<organism evidence="2 3">
    <name type="scientific">Saccharibacter floricola DSM 15669</name>
    <dbReference type="NCBI Taxonomy" id="1123227"/>
    <lineage>
        <taxon>Bacteria</taxon>
        <taxon>Pseudomonadati</taxon>
        <taxon>Pseudomonadota</taxon>
        <taxon>Alphaproteobacteria</taxon>
        <taxon>Acetobacterales</taxon>
        <taxon>Acetobacteraceae</taxon>
        <taxon>Saccharibacter</taxon>
    </lineage>
</organism>
<name>A0ABQ0NX38_9PROT</name>
<reference evidence="2" key="1">
    <citation type="submission" date="2013-04" db="EMBL/GenBank/DDBJ databases">
        <title>The genome sequencing project of 58 acetic acid bacteria.</title>
        <authorList>
            <person name="Okamoto-Kainuma A."/>
            <person name="Ishikawa M."/>
            <person name="Umino S."/>
            <person name="Koizumi Y."/>
            <person name="Shiwa Y."/>
            <person name="Yoshikawa H."/>
            <person name="Matsutani M."/>
            <person name="Matsushita K."/>
        </authorList>
    </citation>
    <scope>NUCLEOTIDE SEQUENCE</scope>
    <source>
        <strain evidence="2">DSM 15669</strain>
    </source>
</reference>
<keyword evidence="3" id="KW-1185">Reference proteome</keyword>
<dbReference type="Proteomes" id="UP001062901">
    <property type="component" value="Unassembled WGS sequence"/>
</dbReference>
<dbReference type="InterPro" id="IPR003848">
    <property type="entry name" value="DUF218"/>
</dbReference>
<dbReference type="Pfam" id="PF02698">
    <property type="entry name" value="DUF218"/>
    <property type="match status" value="1"/>
</dbReference>
<feature type="domain" description="DUF218" evidence="1">
    <location>
        <begin position="18"/>
        <end position="101"/>
    </location>
</feature>
<sequence length="122" mass="14308">MQPIIKPKITSFPSHLREQITLGRRAIGTVGNVRETEQWAHDHHLTHIVLITSTYHMPRALLEFHYVAPHLDMTPYPVRAQSLSHLWNKRTWAILTREYIKLLGAIMRSFMHTPQHPYDLTP</sequence>
<dbReference type="EMBL" id="BAQD01000005">
    <property type="protein sequence ID" value="GBQ05546.1"/>
    <property type="molecule type" value="Genomic_DNA"/>
</dbReference>
<protein>
    <recommendedName>
        <fullName evidence="1">DUF218 domain-containing protein</fullName>
    </recommendedName>
</protein>
<comment type="caution">
    <text evidence="2">The sequence shown here is derived from an EMBL/GenBank/DDBJ whole genome shotgun (WGS) entry which is preliminary data.</text>
</comment>
<accession>A0ABQ0NX38</accession>
<gene>
    <name evidence="2" type="ORF">AA15669_0512</name>
</gene>
<evidence type="ECO:0000313" key="3">
    <source>
        <dbReference type="Proteomes" id="UP001062901"/>
    </source>
</evidence>
<evidence type="ECO:0000259" key="1">
    <source>
        <dbReference type="Pfam" id="PF02698"/>
    </source>
</evidence>
<dbReference type="CDD" id="cd06259">
    <property type="entry name" value="YdcF-like"/>
    <property type="match status" value="1"/>
</dbReference>
<proteinExistence type="predicted"/>
<evidence type="ECO:0000313" key="2">
    <source>
        <dbReference type="EMBL" id="GBQ05546.1"/>
    </source>
</evidence>